<dbReference type="Proteomes" id="UP000297891">
    <property type="component" value="Unassembled WGS sequence"/>
</dbReference>
<keyword evidence="4" id="KW-0378">Hydrolase</keyword>
<accession>A0A5F1Z4Z3</accession>
<reference evidence="8" key="1">
    <citation type="journal article" date="2019" name="PLoS Negl. Trop. Dis.">
        <title>Revisiting the worldwide diversity of Leptospira species in the environment.</title>
        <authorList>
            <person name="Vincent A.T."/>
            <person name="Schiettekatte O."/>
            <person name="Bourhy P."/>
            <person name="Veyrier F.J."/>
            <person name="Picardeau M."/>
        </authorList>
    </citation>
    <scope>NUCLEOTIDE SEQUENCE [LARGE SCALE GENOMIC DNA]</scope>
    <source>
        <strain evidence="8">201800277</strain>
    </source>
</reference>
<name>A0A5F1Z4Z3_9LEPT</name>
<keyword evidence="9" id="KW-1185">Reference proteome</keyword>
<evidence type="ECO:0000256" key="4">
    <source>
        <dbReference type="ARBA" id="ARBA00022801"/>
    </source>
</evidence>
<dbReference type="SMART" id="SM00155">
    <property type="entry name" value="PLDc"/>
    <property type="match status" value="2"/>
</dbReference>
<keyword evidence="5" id="KW-0442">Lipid degradation</keyword>
<dbReference type="OrthoDB" id="368121at2"/>
<feature type="domain" description="PLD phosphodiesterase" evidence="7">
    <location>
        <begin position="124"/>
        <end position="151"/>
    </location>
</feature>
<dbReference type="Pfam" id="PF13091">
    <property type="entry name" value="PLDc_2"/>
    <property type="match status" value="2"/>
</dbReference>
<dbReference type="InterPro" id="IPR025202">
    <property type="entry name" value="PLD-like_dom"/>
</dbReference>
<dbReference type="InterPro" id="IPR001736">
    <property type="entry name" value="PLipase_D/transphosphatidylase"/>
</dbReference>
<dbReference type="GO" id="GO:0016891">
    <property type="term" value="F:RNA endonuclease activity producing 5'-phosphomonoesters, hydrolytic mechanism"/>
    <property type="evidence" value="ECO:0007669"/>
    <property type="project" value="TreeGrafter"/>
</dbReference>
<sequence>MNRTYLSFLILSLPFLGFCQNSKSTKDLSFLLFPNSPLTDLYFSYPGRDIAEDKKSFVKDVLLSEIRKAKVSIRAYLYSIDDYEILTELYLKKRMGVRIDLFGDQEEDYSELESLGLEIQRWSGSGIHHTKIWIFDGIRLFTGTGNFTTHGLLTDHNAYWAQNISSNELEGIIATLEGKNPRGFFQVGLLQYFVSPEAGLEIQQQLLDAVDHAKHSIKFLIYSHYDPVLSIKLLEASQRGVLVEGIYNSPVIMSVNPEAVFLSENLVYPSQIFEDGNVDFVYKNDRYLGGLLHHKTMIIDDQTVYVGSYNYSVSARDKNKEIFVRMDHPSVTREFLMEWKRILWKAIPVTNQSGNLSTPNSNLESEIKMFSIQRFHNSLFQTNILFNSEAIFDSNSNALSSAYKQSLGFTGLIRPKTGERFYLSPILTDPIWEESDGSHLRLSLQNYFLGTKLSLSNGDRVLSFSLWDGTHPKQNFVLDGNATILGQTDFWRGKNLWFWVGTENGKFSFCHTKEKNKPPEWMVFLLNRFEVSRKVTPVCSSD</sequence>
<proteinExistence type="inferred from homology"/>
<dbReference type="PANTHER" id="PTHR43856:SF1">
    <property type="entry name" value="MITOCHONDRIAL CARDIOLIPIN HYDROLASE"/>
    <property type="match status" value="1"/>
</dbReference>
<dbReference type="SUPFAM" id="SSF56024">
    <property type="entry name" value="Phospholipase D/nuclease"/>
    <property type="match status" value="2"/>
</dbReference>
<evidence type="ECO:0000256" key="2">
    <source>
        <dbReference type="ARBA" id="ARBA00008664"/>
    </source>
</evidence>
<organism evidence="8 9">
    <name type="scientific">Leptospira brenneri</name>
    <dbReference type="NCBI Taxonomy" id="2023182"/>
    <lineage>
        <taxon>Bacteria</taxon>
        <taxon>Pseudomonadati</taxon>
        <taxon>Spirochaetota</taxon>
        <taxon>Spirochaetia</taxon>
        <taxon>Leptospirales</taxon>
        <taxon>Leptospiraceae</taxon>
        <taxon>Leptospira</taxon>
    </lineage>
</organism>
<dbReference type="InterPro" id="IPR051406">
    <property type="entry name" value="PLD_domain"/>
</dbReference>
<dbReference type="GO" id="GO:0004630">
    <property type="term" value="F:phospholipase D activity"/>
    <property type="evidence" value="ECO:0007669"/>
    <property type="project" value="UniProtKB-EC"/>
</dbReference>
<evidence type="ECO:0000256" key="6">
    <source>
        <dbReference type="ARBA" id="ARBA00023098"/>
    </source>
</evidence>
<evidence type="ECO:0000256" key="1">
    <source>
        <dbReference type="ARBA" id="ARBA00000798"/>
    </source>
</evidence>
<evidence type="ECO:0000256" key="5">
    <source>
        <dbReference type="ARBA" id="ARBA00022963"/>
    </source>
</evidence>
<evidence type="ECO:0000313" key="8">
    <source>
        <dbReference type="EMBL" id="TGK92053.1"/>
    </source>
</evidence>
<gene>
    <name evidence="8" type="ORF">EHQ30_17905</name>
</gene>
<dbReference type="PANTHER" id="PTHR43856">
    <property type="entry name" value="CARDIOLIPIN HYDROLASE"/>
    <property type="match status" value="1"/>
</dbReference>
<dbReference type="EC" id="3.1.4.4" evidence="3"/>
<evidence type="ECO:0000259" key="7">
    <source>
        <dbReference type="PROSITE" id="PS50035"/>
    </source>
</evidence>
<dbReference type="RefSeq" id="WP_135677289.1">
    <property type="nucleotide sequence ID" value="NZ_RQFP01000014.1"/>
</dbReference>
<dbReference type="GO" id="GO:0016042">
    <property type="term" value="P:lipid catabolic process"/>
    <property type="evidence" value="ECO:0007669"/>
    <property type="project" value="UniProtKB-KW"/>
</dbReference>
<evidence type="ECO:0000256" key="3">
    <source>
        <dbReference type="ARBA" id="ARBA00012027"/>
    </source>
</evidence>
<dbReference type="Gene3D" id="3.30.870.10">
    <property type="entry name" value="Endonuclease Chain A"/>
    <property type="match status" value="2"/>
</dbReference>
<comment type="similarity">
    <text evidence="2">Belongs to the phospholipase D family.</text>
</comment>
<protein>
    <recommendedName>
        <fullName evidence="3">phospholipase D</fullName>
        <ecNumber evidence="3">3.1.4.4</ecNumber>
    </recommendedName>
</protein>
<comment type="caution">
    <text evidence="8">The sequence shown here is derived from an EMBL/GenBank/DDBJ whole genome shotgun (WGS) entry which is preliminary data.</text>
</comment>
<evidence type="ECO:0000313" key="9">
    <source>
        <dbReference type="Proteomes" id="UP000297891"/>
    </source>
</evidence>
<dbReference type="PROSITE" id="PS50035">
    <property type="entry name" value="PLD"/>
    <property type="match status" value="2"/>
</dbReference>
<dbReference type="AlphaFoldDB" id="A0A5F1Z4Z3"/>
<dbReference type="EMBL" id="RQFP01000014">
    <property type="protein sequence ID" value="TGK92053.1"/>
    <property type="molecule type" value="Genomic_DNA"/>
</dbReference>
<dbReference type="GO" id="GO:0006793">
    <property type="term" value="P:phosphorus metabolic process"/>
    <property type="evidence" value="ECO:0007669"/>
    <property type="project" value="UniProtKB-ARBA"/>
</dbReference>
<feature type="domain" description="PLD phosphodiesterase" evidence="7">
    <location>
        <begin position="288"/>
        <end position="315"/>
    </location>
</feature>
<comment type="catalytic activity">
    <reaction evidence="1">
        <text>a 1,2-diacyl-sn-glycero-3-phosphocholine + H2O = a 1,2-diacyl-sn-glycero-3-phosphate + choline + H(+)</text>
        <dbReference type="Rhea" id="RHEA:14445"/>
        <dbReference type="ChEBI" id="CHEBI:15354"/>
        <dbReference type="ChEBI" id="CHEBI:15377"/>
        <dbReference type="ChEBI" id="CHEBI:15378"/>
        <dbReference type="ChEBI" id="CHEBI:57643"/>
        <dbReference type="ChEBI" id="CHEBI:58608"/>
        <dbReference type="EC" id="3.1.4.4"/>
    </reaction>
</comment>
<keyword evidence="6" id="KW-0443">Lipid metabolism</keyword>